<dbReference type="Proteomes" id="UP000003494">
    <property type="component" value="Unassembled WGS sequence"/>
</dbReference>
<evidence type="ECO:0000313" key="1">
    <source>
        <dbReference type="EMBL" id="EEP27312.1"/>
    </source>
</evidence>
<name>C4GE60_9FIRM</name>
<proteinExistence type="predicted"/>
<dbReference type="EMBL" id="ACIP02000007">
    <property type="protein sequence ID" value="EEP27312.1"/>
    <property type="molecule type" value="Genomic_DNA"/>
</dbReference>
<comment type="caution">
    <text evidence="1">The sequence shown here is derived from an EMBL/GenBank/DDBJ whole genome shotgun (WGS) entry which is preliminary data.</text>
</comment>
<dbReference type="Pfam" id="PF06125">
    <property type="entry name" value="DUF961"/>
    <property type="match status" value="1"/>
</dbReference>
<dbReference type="InterPro" id="IPR010365">
    <property type="entry name" value="DUF961"/>
</dbReference>
<evidence type="ECO:0000313" key="2">
    <source>
        <dbReference type="Proteomes" id="UP000003494"/>
    </source>
</evidence>
<keyword evidence="2" id="KW-1185">Reference proteome</keyword>
<dbReference type="HOGENOM" id="CLU_1642575_0_0_9"/>
<accession>C4GE60</accession>
<evidence type="ECO:0008006" key="3">
    <source>
        <dbReference type="Google" id="ProtNLM"/>
    </source>
</evidence>
<sequence length="161" mass="18671">MNIHKGRHFNNEVSIFVFNLKGRDNDGKKNFGKEMSFSYERYAENIKINKSQKGRKNMELKFVIPNMEKTFGNLEFAGEDKVIQRRINGQLTVLSRSYNLYSDVQRADDIIVILPAEAGEKNFAFEEKVKLIHPRIRAEGYKIGTRGFTNYILEADDMIKA</sequence>
<dbReference type="Gene3D" id="2.40.50.390">
    <property type="entry name" value="Conjugative transposon protein, DUF961"/>
    <property type="match status" value="1"/>
</dbReference>
<organism evidence="1 2">
    <name type="scientific">Shuttleworthella satelles DSM 14600</name>
    <dbReference type="NCBI Taxonomy" id="626523"/>
    <lineage>
        <taxon>Bacteria</taxon>
        <taxon>Bacillati</taxon>
        <taxon>Bacillota</taxon>
        <taxon>Clostridia</taxon>
        <taxon>Lachnospirales</taxon>
        <taxon>Lachnospiraceae</taxon>
        <taxon>Shuttleworthella</taxon>
    </lineage>
</organism>
<reference evidence="1" key="1">
    <citation type="submission" date="2009-04" db="EMBL/GenBank/DDBJ databases">
        <authorList>
            <person name="Weinstock G."/>
            <person name="Sodergren E."/>
            <person name="Clifton S."/>
            <person name="Fulton L."/>
            <person name="Fulton B."/>
            <person name="Courtney L."/>
            <person name="Fronick C."/>
            <person name="Harrison M."/>
            <person name="Strong C."/>
            <person name="Farmer C."/>
            <person name="Delahaunty K."/>
            <person name="Markovic C."/>
            <person name="Hall O."/>
            <person name="Minx P."/>
            <person name="Tomlinson C."/>
            <person name="Mitreva M."/>
            <person name="Nelson J."/>
            <person name="Hou S."/>
            <person name="Wollam A."/>
            <person name="Pepin K.H."/>
            <person name="Johnson M."/>
            <person name="Bhonagiri V."/>
            <person name="Nash W.E."/>
            <person name="Warren W."/>
            <person name="Chinwalla A."/>
            <person name="Mardis E.R."/>
            <person name="Wilson R.K."/>
        </authorList>
    </citation>
    <scope>NUCLEOTIDE SEQUENCE [LARGE SCALE GENOMIC DNA]</scope>
    <source>
        <strain evidence="1">DSM 14600</strain>
    </source>
</reference>
<dbReference type="STRING" id="626523.GCWU000342_02006"/>
<dbReference type="AlphaFoldDB" id="C4GE60"/>
<dbReference type="eggNOG" id="ENOG502ZZ52">
    <property type="taxonomic scope" value="Bacteria"/>
</dbReference>
<dbReference type="InterPro" id="IPR038620">
    <property type="entry name" value="YdcP-like_sf"/>
</dbReference>
<protein>
    <recommendedName>
        <fullName evidence="3">Conjugative transposon protein</fullName>
    </recommendedName>
</protein>
<gene>
    <name evidence="1" type="ORF">GCWU000342_02006</name>
</gene>